<feature type="compositionally biased region" description="Low complexity" evidence="1">
    <location>
        <begin position="844"/>
        <end position="877"/>
    </location>
</feature>
<feature type="compositionally biased region" description="Low complexity" evidence="1">
    <location>
        <begin position="462"/>
        <end position="490"/>
    </location>
</feature>
<dbReference type="Pfam" id="PF01926">
    <property type="entry name" value="MMR_HSR1"/>
    <property type="match status" value="1"/>
</dbReference>
<feature type="compositionally biased region" description="Low complexity" evidence="1">
    <location>
        <begin position="531"/>
        <end position="540"/>
    </location>
</feature>
<feature type="compositionally biased region" description="Basic residues" evidence="1">
    <location>
        <begin position="570"/>
        <end position="584"/>
    </location>
</feature>
<feature type="region of interest" description="Disordered" evidence="1">
    <location>
        <begin position="657"/>
        <end position="677"/>
    </location>
</feature>
<dbReference type="Pfam" id="PF11981">
    <property type="entry name" value="DUF3482"/>
    <property type="match status" value="1"/>
</dbReference>
<evidence type="ECO:0000313" key="4">
    <source>
        <dbReference type="Proteomes" id="UP001321477"/>
    </source>
</evidence>
<feature type="compositionally biased region" description="Pro residues" evidence="1">
    <location>
        <begin position="504"/>
        <end position="513"/>
    </location>
</feature>
<feature type="region of interest" description="Disordered" evidence="1">
    <location>
        <begin position="424"/>
        <end position="541"/>
    </location>
</feature>
<evidence type="ECO:0000313" key="3">
    <source>
        <dbReference type="EMBL" id="BDZ55348.1"/>
    </source>
</evidence>
<keyword evidence="4" id="KW-1185">Reference proteome</keyword>
<feature type="region of interest" description="Disordered" evidence="1">
    <location>
        <begin position="798"/>
        <end position="926"/>
    </location>
</feature>
<feature type="compositionally biased region" description="Acidic residues" evidence="1">
    <location>
        <begin position="878"/>
        <end position="898"/>
    </location>
</feature>
<accession>A0ABN6YDS9</accession>
<dbReference type="CDD" id="cd00882">
    <property type="entry name" value="Ras_like_GTPase"/>
    <property type="match status" value="1"/>
</dbReference>
<gene>
    <name evidence="3" type="ORF">GCM10025870_24210</name>
</gene>
<organism evidence="3 4">
    <name type="scientific">Agromyces marinus</name>
    <dbReference type="NCBI Taxonomy" id="1389020"/>
    <lineage>
        <taxon>Bacteria</taxon>
        <taxon>Bacillati</taxon>
        <taxon>Actinomycetota</taxon>
        <taxon>Actinomycetes</taxon>
        <taxon>Micrococcales</taxon>
        <taxon>Microbacteriaceae</taxon>
        <taxon>Agromyces</taxon>
    </lineage>
</organism>
<feature type="compositionally biased region" description="Low complexity" evidence="1">
    <location>
        <begin position="432"/>
        <end position="443"/>
    </location>
</feature>
<feature type="region of interest" description="Disordered" evidence="1">
    <location>
        <begin position="570"/>
        <end position="628"/>
    </location>
</feature>
<feature type="compositionally biased region" description="Basic and acidic residues" evidence="1">
    <location>
        <begin position="813"/>
        <end position="834"/>
    </location>
</feature>
<dbReference type="RefSeq" id="WP_286329022.1">
    <property type="nucleotide sequence ID" value="NZ_AP027734.1"/>
</dbReference>
<dbReference type="SUPFAM" id="SSF52540">
    <property type="entry name" value="P-loop containing nucleoside triphosphate hydrolases"/>
    <property type="match status" value="1"/>
</dbReference>
<dbReference type="InterPro" id="IPR027417">
    <property type="entry name" value="P-loop_NTPase"/>
</dbReference>
<feature type="compositionally biased region" description="Low complexity" evidence="1">
    <location>
        <begin position="899"/>
        <end position="914"/>
    </location>
</feature>
<dbReference type="Proteomes" id="UP001321477">
    <property type="component" value="Chromosome"/>
</dbReference>
<proteinExistence type="predicted"/>
<feature type="compositionally biased region" description="Basic residues" evidence="1">
    <location>
        <begin position="444"/>
        <end position="454"/>
    </location>
</feature>
<name>A0ABN6YDS9_9MICO</name>
<dbReference type="InterPro" id="IPR021871">
    <property type="entry name" value="DUF3482"/>
</dbReference>
<evidence type="ECO:0000259" key="2">
    <source>
        <dbReference type="Pfam" id="PF01926"/>
    </source>
</evidence>
<evidence type="ECO:0000256" key="1">
    <source>
        <dbReference type="SAM" id="MobiDB-lite"/>
    </source>
</evidence>
<dbReference type="Gene3D" id="3.40.50.300">
    <property type="entry name" value="P-loop containing nucleotide triphosphate hydrolases"/>
    <property type="match status" value="1"/>
</dbReference>
<reference evidence="4" key="1">
    <citation type="journal article" date="2019" name="Int. J. Syst. Evol. Microbiol.">
        <title>The Global Catalogue of Microorganisms (GCM) 10K type strain sequencing project: providing services to taxonomists for standard genome sequencing and annotation.</title>
        <authorList>
            <consortium name="The Broad Institute Genomics Platform"/>
            <consortium name="The Broad Institute Genome Sequencing Center for Infectious Disease"/>
            <person name="Wu L."/>
            <person name="Ma J."/>
        </authorList>
    </citation>
    <scope>NUCLEOTIDE SEQUENCE [LARGE SCALE GENOMIC DNA]</scope>
    <source>
        <strain evidence="4">NBRC 109019</strain>
    </source>
</reference>
<dbReference type="InterPro" id="IPR006073">
    <property type="entry name" value="GTP-bd"/>
</dbReference>
<feature type="domain" description="G" evidence="2">
    <location>
        <begin position="19"/>
        <end position="159"/>
    </location>
</feature>
<protein>
    <recommendedName>
        <fullName evidence="2">G domain-containing protein</fullName>
    </recommendedName>
</protein>
<dbReference type="SUPFAM" id="SSF109604">
    <property type="entry name" value="HD-domain/PDEase-like"/>
    <property type="match status" value="1"/>
</dbReference>
<dbReference type="Gene3D" id="1.10.3210.10">
    <property type="entry name" value="Hypothetical protein af1432"/>
    <property type="match status" value="1"/>
</dbReference>
<dbReference type="EMBL" id="AP027734">
    <property type="protein sequence ID" value="BDZ55348.1"/>
    <property type="molecule type" value="Genomic_DNA"/>
</dbReference>
<feature type="compositionally biased region" description="Pro residues" evidence="1">
    <location>
        <begin position="915"/>
        <end position="926"/>
    </location>
</feature>
<sequence>MGADAAAGLDTAGAVSLSLISHTNAGKTTLARTLLGRDVGEVRDAPHVTAEATPYPLVQTGGGDLLTLWDTPGFGDSVRLARRLRQDRNPIGWFLSQVWDRYQDRALWLSQLAVRNVAEQADVVLYLVNAAEAPADAGYLAPELEVLDWIGKPVLVLLNQTGPPRERTAEDADVARWRAALAGAGHVRGVLAFDAFARCWVQEFTLFDTIAPLVPDASRPAFARLTAEWRRLRLADFDLSMAALAEPIARAAADRIVLESEPLAKRVGGSLGLPDPVRSKARADAAEQLAARLRADQRDGLQRLIAIHRLGGSAADAVLERVAGDIRLDAPLDETRTAALGGVVSGALTGLGADLLAGGLTFGAGMVAGAIVGALGGAGLARGINVVRGRSESSLAWEDAFLDGLVTSALLRYLAVAHYGRGRGDWREGSTRRTGGRSWSRPWSARRRSSRRPGRGAATGMARCSAASSPRSPGSRASCWTACTRASSRARSTRPDRARCAGPAPAPPRAPRAPPRRPSRPSRPSRPARPARPASMPNAPLRAASGAFGILSRATRGAWRAAVPGIPRPARVRARHAVTRRGARAPRSIGRTNAPPVRPDRSAHPDPTPRSPLESLLSAPADDEPMADDVDDAREVDAGTGPVRGRAWWTDRVNSTNTGAHARRRASGPADLGTPRAAADVPHADRRRYFLSSFEPGGAFESVIVAVTDSGRRRYFTSNDGGRLAEVDELSFEQRRKSGTRSLLEIDERELRRLEDELGFIRPLRGRDPLAEAAAEAEAALAPTRPIAVVPVSGRRAAPARDIEPEPPVAARIADHDESKREVDADSEVERAGEGESADDASTAAPMAEANAAAEAPVGADAAADAPTEADAAADAPVEADADFDTDSDPGFDFEPDSAAEPGPAPAPAKVSAPAPTPAPARAPAPAPAVSPIVPVPAPVLDPMHAFAASPAPAPLQAAPAPLQAAPAPLQAAPAPLAPAPAPAAPDVDLATTDAVEQVALAKGIAFVAHRGRVDKAGAPYIDHPGRIAERFDPVDEPVAAAAAWLHDVLEDTPLSARELLEAGVLPDVVEVVERLTRREGMSLDAYYEGICSHPIAFRVKLADIDDNMAPWRLRKLDFEMQQRLIGKYRNARIALGVG</sequence>